<keyword evidence="3" id="KW-0732">Signal</keyword>
<dbReference type="InterPro" id="IPR037645">
    <property type="entry name" value="KCT2"/>
</dbReference>
<reference evidence="4 5" key="1">
    <citation type="submission" date="2015-04" db="EMBL/GenBank/DDBJ databases">
        <authorList>
            <person name="Syromyatnikov M.Y."/>
            <person name="Popov V.N."/>
        </authorList>
    </citation>
    <scope>NUCLEOTIDE SEQUENCE [LARGE SCALE GENOMIC DNA]</scope>
</reference>
<evidence type="ECO:0000256" key="1">
    <source>
        <dbReference type="SAM" id="MobiDB-lite"/>
    </source>
</evidence>
<feature type="region of interest" description="Disordered" evidence="1">
    <location>
        <begin position="271"/>
        <end position="304"/>
    </location>
</feature>
<feature type="region of interest" description="Disordered" evidence="1">
    <location>
        <begin position="209"/>
        <end position="243"/>
    </location>
</feature>
<feature type="signal peptide" evidence="3">
    <location>
        <begin position="1"/>
        <end position="18"/>
    </location>
</feature>
<evidence type="ECO:0000313" key="4">
    <source>
        <dbReference type="EMBL" id="CRL05270.1"/>
    </source>
</evidence>
<evidence type="ECO:0000256" key="2">
    <source>
        <dbReference type="SAM" id="Phobius"/>
    </source>
</evidence>
<dbReference type="PANTHER" id="PTHR16502">
    <property type="entry name" value="KERATINOCYTE-ASSOCIATED TRANSMEMBRANE PROTEIN 2"/>
    <property type="match status" value="1"/>
</dbReference>
<dbReference type="Pfam" id="PF17818">
    <property type="entry name" value="KCT2"/>
    <property type="match status" value="1"/>
</dbReference>
<feature type="compositionally biased region" description="Low complexity" evidence="1">
    <location>
        <begin position="229"/>
        <end position="243"/>
    </location>
</feature>
<feature type="compositionally biased region" description="Polar residues" evidence="1">
    <location>
        <begin position="216"/>
        <end position="225"/>
    </location>
</feature>
<dbReference type="OrthoDB" id="5846619at2759"/>
<keyword evidence="5" id="KW-1185">Reference proteome</keyword>
<gene>
    <name evidence="4" type="ORF">CLUMA_CG018072</name>
</gene>
<dbReference type="EMBL" id="CVRI01000064">
    <property type="protein sequence ID" value="CRL05270.1"/>
    <property type="molecule type" value="Genomic_DNA"/>
</dbReference>
<feature type="chain" id="PRO_5012972647" evidence="3">
    <location>
        <begin position="19"/>
        <end position="481"/>
    </location>
</feature>
<dbReference type="Proteomes" id="UP000183832">
    <property type="component" value="Unassembled WGS sequence"/>
</dbReference>
<dbReference type="STRING" id="568069.A0A1J1J1E6"/>
<organism evidence="4 5">
    <name type="scientific">Clunio marinus</name>
    <dbReference type="NCBI Taxonomy" id="568069"/>
    <lineage>
        <taxon>Eukaryota</taxon>
        <taxon>Metazoa</taxon>
        <taxon>Ecdysozoa</taxon>
        <taxon>Arthropoda</taxon>
        <taxon>Hexapoda</taxon>
        <taxon>Insecta</taxon>
        <taxon>Pterygota</taxon>
        <taxon>Neoptera</taxon>
        <taxon>Endopterygota</taxon>
        <taxon>Diptera</taxon>
        <taxon>Nematocera</taxon>
        <taxon>Chironomoidea</taxon>
        <taxon>Chironomidae</taxon>
        <taxon>Clunio</taxon>
    </lineage>
</organism>
<evidence type="ECO:0000256" key="3">
    <source>
        <dbReference type="SAM" id="SignalP"/>
    </source>
</evidence>
<proteinExistence type="predicted"/>
<keyword evidence="2" id="KW-0812">Transmembrane</keyword>
<dbReference type="AlphaFoldDB" id="A0A1J1J1E6"/>
<evidence type="ECO:0000313" key="5">
    <source>
        <dbReference type="Proteomes" id="UP000183832"/>
    </source>
</evidence>
<accession>A0A1J1J1E6</accession>
<protein>
    <submittedName>
        <fullName evidence="4">CLUMA_CG018072, isoform A</fullName>
    </submittedName>
</protein>
<keyword evidence="2" id="KW-1133">Transmembrane helix</keyword>
<sequence>MYCWVILQVLFLISSVISAPVEENSLINIIQSDNRTVQLREHKFIAECQKKNEFSNSLCFAMYELALSFDSEKLEFIRGKNATYVDGKFCEALSNVLPDTPRTDAAKAIKDQAIWFKDILKKDNGEATCNDRCFYNDPESYETKLLPVCRFLFNQYTYLDGLSNDKAQQVINIKPDVIGEVITTKVDKLAGRANVPSFVKISTSRNVGALRKEDTSSNLSANQDAADQPIPTSNPTTPSTTVPIVPAADIAKNLSKVSEEKSEMKNIDKVIKSGNDSNSDEIGGVNDSKKSNEATNINNEGQGEVNEAKKAVEEVNINDGENLEDGEIKQTFEVASDNPMEKDQDPFMQNEIDPDEEYEDDSMARNNNKLTADKMPQEELNEIVEDEVPHKNYETVEFKEDPDSNFFTYLCGLMFLCVLLYILHQNRHKLMALCLEGRRGRRSRDRSRSGSKAAYSKLDCNLEEAITSKKSLSGKSMDIIY</sequence>
<keyword evidence="2" id="KW-0472">Membrane</keyword>
<name>A0A1J1J1E6_9DIPT</name>
<dbReference type="PANTHER" id="PTHR16502:SF0">
    <property type="entry name" value="KERATINOCYTE-ASSOCIATED TRANSMEMBRANE PROTEIN 2"/>
    <property type="match status" value="1"/>
</dbReference>
<feature type="transmembrane region" description="Helical" evidence="2">
    <location>
        <begin position="406"/>
        <end position="423"/>
    </location>
</feature>